<name>A0ABD3I6Z5_9MARC</name>
<reference evidence="2 3" key="1">
    <citation type="submission" date="2024-09" db="EMBL/GenBank/DDBJ databases">
        <title>Chromosome-scale assembly of Riccia sorocarpa.</title>
        <authorList>
            <person name="Paukszto L."/>
        </authorList>
    </citation>
    <scope>NUCLEOTIDE SEQUENCE [LARGE SCALE GENOMIC DNA]</scope>
    <source>
        <strain evidence="2">LP-2024</strain>
        <tissue evidence="2">Aerial parts of the thallus</tissue>
    </source>
</reference>
<dbReference type="Proteomes" id="UP001633002">
    <property type="component" value="Unassembled WGS sequence"/>
</dbReference>
<accession>A0ABD3I6Z5</accession>
<proteinExistence type="predicted"/>
<feature type="region of interest" description="Disordered" evidence="1">
    <location>
        <begin position="1"/>
        <end position="42"/>
    </location>
</feature>
<feature type="compositionally biased region" description="Polar residues" evidence="1">
    <location>
        <begin position="1"/>
        <end position="10"/>
    </location>
</feature>
<organism evidence="2 3">
    <name type="scientific">Riccia sorocarpa</name>
    <dbReference type="NCBI Taxonomy" id="122646"/>
    <lineage>
        <taxon>Eukaryota</taxon>
        <taxon>Viridiplantae</taxon>
        <taxon>Streptophyta</taxon>
        <taxon>Embryophyta</taxon>
        <taxon>Marchantiophyta</taxon>
        <taxon>Marchantiopsida</taxon>
        <taxon>Marchantiidae</taxon>
        <taxon>Marchantiales</taxon>
        <taxon>Ricciaceae</taxon>
        <taxon>Riccia</taxon>
    </lineage>
</organism>
<comment type="caution">
    <text evidence="2">The sequence shown here is derived from an EMBL/GenBank/DDBJ whole genome shotgun (WGS) entry which is preliminary data.</text>
</comment>
<gene>
    <name evidence="2" type="ORF">R1sor_012633</name>
</gene>
<evidence type="ECO:0000313" key="2">
    <source>
        <dbReference type="EMBL" id="KAL3698557.1"/>
    </source>
</evidence>
<evidence type="ECO:0000313" key="3">
    <source>
        <dbReference type="Proteomes" id="UP001633002"/>
    </source>
</evidence>
<sequence>MPQLPQSQYPEETVPPPSASAQVPTDERDTSSRGRERNVRPEDQLHFKYAEVLVSKVLSEADPTILAKDLPNFHHDDPIIVRWPVLHLRIVSNDAILGHLYKAFEDAGTRVAPTGKVKKKRAYNSVKRTKPNPEVLLQKKLNQKKMAMCTPEKINECLRFTCTYSRECMRKVDKKDVLDERSFFYNEPYSRRVEYILSKFDHPGFANGYMLFRTLEVCKKTFWTLYGFVKKPSTTTKERTRWVRELVFTVTTKNLFVTCLFGEEQGFRERW</sequence>
<dbReference type="EMBL" id="JBJQOH010000002">
    <property type="protein sequence ID" value="KAL3698557.1"/>
    <property type="molecule type" value="Genomic_DNA"/>
</dbReference>
<evidence type="ECO:0008006" key="4">
    <source>
        <dbReference type="Google" id="ProtNLM"/>
    </source>
</evidence>
<keyword evidence="3" id="KW-1185">Reference proteome</keyword>
<feature type="compositionally biased region" description="Basic and acidic residues" evidence="1">
    <location>
        <begin position="25"/>
        <end position="42"/>
    </location>
</feature>
<evidence type="ECO:0000256" key="1">
    <source>
        <dbReference type="SAM" id="MobiDB-lite"/>
    </source>
</evidence>
<dbReference type="AlphaFoldDB" id="A0ABD3I6Z5"/>
<protein>
    <recommendedName>
        <fullName evidence="4">Transposase</fullName>
    </recommendedName>
</protein>